<dbReference type="OrthoDB" id="8062037at2759"/>
<evidence type="ECO:0000256" key="1">
    <source>
        <dbReference type="ARBA" id="ARBA00004167"/>
    </source>
</evidence>
<evidence type="ECO:0000259" key="12">
    <source>
        <dbReference type="PROSITE" id="PS50089"/>
    </source>
</evidence>
<protein>
    <submittedName>
        <fullName evidence="13">E3 ubiquitin protein ligase</fullName>
    </submittedName>
</protein>
<keyword evidence="2 10" id="KW-0812">Transmembrane</keyword>
<feature type="transmembrane region" description="Helical" evidence="10">
    <location>
        <begin position="247"/>
        <end position="272"/>
    </location>
</feature>
<organism evidence="13 14">
    <name type="scientific">Phanerochaete sordida</name>
    <dbReference type="NCBI Taxonomy" id="48140"/>
    <lineage>
        <taxon>Eukaryota</taxon>
        <taxon>Fungi</taxon>
        <taxon>Dikarya</taxon>
        <taxon>Basidiomycota</taxon>
        <taxon>Agaricomycotina</taxon>
        <taxon>Agaricomycetes</taxon>
        <taxon>Polyporales</taxon>
        <taxon>Phanerochaetaceae</taxon>
        <taxon>Phanerochaete</taxon>
    </lineage>
</organism>
<dbReference type="GO" id="GO:0008270">
    <property type="term" value="F:zinc ion binding"/>
    <property type="evidence" value="ECO:0007669"/>
    <property type="project" value="UniProtKB-KW"/>
</dbReference>
<evidence type="ECO:0000256" key="3">
    <source>
        <dbReference type="ARBA" id="ARBA00022723"/>
    </source>
</evidence>
<dbReference type="PANTHER" id="PTHR47168:SF1">
    <property type="entry name" value="OS02G0798600 PROTEIN"/>
    <property type="match status" value="1"/>
</dbReference>
<evidence type="ECO:0000256" key="11">
    <source>
        <dbReference type="SAM" id="SignalP"/>
    </source>
</evidence>
<dbReference type="InterPro" id="IPR051653">
    <property type="entry name" value="E3_ligase_sorting_rcpt"/>
</dbReference>
<keyword evidence="4 8" id="KW-0863">Zinc-finger</keyword>
<evidence type="ECO:0000256" key="9">
    <source>
        <dbReference type="SAM" id="MobiDB-lite"/>
    </source>
</evidence>
<keyword evidence="5" id="KW-0862">Zinc</keyword>
<evidence type="ECO:0000256" key="6">
    <source>
        <dbReference type="ARBA" id="ARBA00022989"/>
    </source>
</evidence>
<reference evidence="13 14" key="1">
    <citation type="submission" date="2021-08" db="EMBL/GenBank/DDBJ databases">
        <title>Draft Genome Sequence of Phanerochaete sordida strain YK-624.</title>
        <authorList>
            <person name="Mori T."/>
            <person name="Dohra H."/>
            <person name="Suzuki T."/>
            <person name="Kawagishi H."/>
            <person name="Hirai H."/>
        </authorList>
    </citation>
    <scope>NUCLEOTIDE SEQUENCE [LARGE SCALE GENOMIC DNA]</scope>
    <source>
        <strain evidence="13 14">YK-624</strain>
    </source>
</reference>
<dbReference type="InterPro" id="IPR001841">
    <property type="entry name" value="Znf_RING"/>
</dbReference>
<feature type="compositionally biased region" description="Basic and acidic residues" evidence="9">
    <location>
        <begin position="379"/>
        <end position="388"/>
    </location>
</feature>
<dbReference type="PROSITE" id="PS50089">
    <property type="entry name" value="ZF_RING_2"/>
    <property type="match status" value="1"/>
</dbReference>
<dbReference type="EMBL" id="BPQB01000025">
    <property type="protein sequence ID" value="GJE92146.1"/>
    <property type="molecule type" value="Genomic_DNA"/>
</dbReference>
<proteinExistence type="predicted"/>
<dbReference type="Gene3D" id="3.30.40.10">
    <property type="entry name" value="Zinc/RING finger domain, C3HC4 (zinc finger)"/>
    <property type="match status" value="1"/>
</dbReference>
<keyword evidence="14" id="KW-1185">Reference proteome</keyword>
<evidence type="ECO:0000256" key="2">
    <source>
        <dbReference type="ARBA" id="ARBA00022692"/>
    </source>
</evidence>
<feature type="chain" id="PRO_5040303338" evidence="11">
    <location>
        <begin position="27"/>
        <end position="557"/>
    </location>
</feature>
<sequence>MSLPLLLASWIALLAFSTSLPRPVHAYIPASPTNDTGTSDNSTSPSHLVLTWFGGGYSEAVSYQLVGADSDGISKGALVHFSELKLSDDLTTTPWIALVSCDDNSTDASMEDDIFTLARDRGAVSALLYSVYSERCVINSDYANPENFDQVMDIFSSPSLSASQMIEVEYKALNQSQYQNFNATLLNETAAVVNATLTNGTIKAPNYLFATLIASNATGDPNTGLGGSNTGDSTDGDNPPSNPRSSLAMIILYAITGCVSALFCVVIISGAIRAIRHPERYGPRAGGATFGPGGTAFITAPQSRARGVTRAILDTFPIVKFGRADDAGVAVHVPKDVEAASADGKAHSEELELAELPAVQAILAADGADSKEPGSGVSEEARDVHDAPEASSSSQPPTPIVRPRIPAARKEATTASAISMGDQDLVPDAIGRETCPICIVDFEEGDDLRVLPCEGHHRFHQQCVDQWLLELSSSCPLCRQDFHVLENMMHSSDDHVEHLPLPAEHGSSRPLSTAGARFSRYIRLARRTRRRNRNREGVPHGYDPTNPPMPPAPETAL</sequence>
<feature type="domain" description="RING-type" evidence="12">
    <location>
        <begin position="435"/>
        <end position="479"/>
    </location>
</feature>
<evidence type="ECO:0000256" key="5">
    <source>
        <dbReference type="ARBA" id="ARBA00022833"/>
    </source>
</evidence>
<evidence type="ECO:0000256" key="7">
    <source>
        <dbReference type="ARBA" id="ARBA00023136"/>
    </source>
</evidence>
<feature type="compositionally biased region" description="Pro residues" evidence="9">
    <location>
        <begin position="545"/>
        <end position="557"/>
    </location>
</feature>
<keyword evidence="7 10" id="KW-0472">Membrane</keyword>
<evidence type="ECO:0000256" key="8">
    <source>
        <dbReference type="PROSITE-ProRule" id="PRU00175"/>
    </source>
</evidence>
<evidence type="ECO:0000313" key="13">
    <source>
        <dbReference type="EMBL" id="GJE92146.1"/>
    </source>
</evidence>
<evidence type="ECO:0000313" key="14">
    <source>
        <dbReference type="Proteomes" id="UP000703269"/>
    </source>
</evidence>
<comment type="subcellular location">
    <subcellularLocation>
        <location evidence="1">Membrane</location>
        <topology evidence="1">Single-pass membrane protein</topology>
    </subcellularLocation>
</comment>
<keyword evidence="11" id="KW-0732">Signal</keyword>
<dbReference type="SUPFAM" id="SSF57850">
    <property type="entry name" value="RING/U-box"/>
    <property type="match status" value="1"/>
</dbReference>
<keyword evidence="3" id="KW-0479">Metal-binding</keyword>
<accession>A0A9P3GCB9</accession>
<dbReference type="InterPro" id="IPR013083">
    <property type="entry name" value="Znf_RING/FYVE/PHD"/>
</dbReference>
<gene>
    <name evidence="13" type="ORF">PsYK624_082990</name>
</gene>
<dbReference type="AlphaFoldDB" id="A0A9P3GCB9"/>
<dbReference type="Proteomes" id="UP000703269">
    <property type="component" value="Unassembled WGS sequence"/>
</dbReference>
<dbReference type="PANTHER" id="PTHR47168">
    <property type="entry name" value="RING ZINC FINGER DOMAIN SUPERFAMILY PROTEIN-RELATED"/>
    <property type="match status" value="1"/>
</dbReference>
<keyword evidence="6 10" id="KW-1133">Transmembrane helix</keyword>
<evidence type="ECO:0000256" key="4">
    <source>
        <dbReference type="ARBA" id="ARBA00022771"/>
    </source>
</evidence>
<comment type="caution">
    <text evidence="13">The sequence shown here is derived from an EMBL/GenBank/DDBJ whole genome shotgun (WGS) entry which is preliminary data.</text>
</comment>
<evidence type="ECO:0000256" key="10">
    <source>
        <dbReference type="SAM" id="Phobius"/>
    </source>
</evidence>
<dbReference type="Pfam" id="PF13639">
    <property type="entry name" value="zf-RING_2"/>
    <property type="match status" value="1"/>
</dbReference>
<feature type="region of interest" description="Disordered" evidence="9">
    <location>
        <begin position="367"/>
        <end position="415"/>
    </location>
</feature>
<dbReference type="GO" id="GO:0016020">
    <property type="term" value="C:membrane"/>
    <property type="evidence" value="ECO:0007669"/>
    <property type="project" value="UniProtKB-SubCell"/>
</dbReference>
<feature type="region of interest" description="Disordered" evidence="9">
    <location>
        <begin position="529"/>
        <end position="557"/>
    </location>
</feature>
<dbReference type="CDD" id="cd16454">
    <property type="entry name" value="RING-H2_PA-TM-RING"/>
    <property type="match status" value="1"/>
</dbReference>
<name>A0A9P3GCB9_9APHY</name>
<dbReference type="SMART" id="SM00184">
    <property type="entry name" value="RING"/>
    <property type="match status" value="1"/>
</dbReference>
<feature type="signal peptide" evidence="11">
    <location>
        <begin position="1"/>
        <end position="26"/>
    </location>
</feature>